<dbReference type="EMBL" id="CAJNOH010000137">
    <property type="protein sequence ID" value="CAF0898927.1"/>
    <property type="molecule type" value="Genomic_DNA"/>
</dbReference>
<dbReference type="Proteomes" id="UP000663870">
    <property type="component" value="Unassembled WGS sequence"/>
</dbReference>
<keyword evidence="11" id="KW-1185">Reference proteome</keyword>
<sequence length="118" mass="14096">MFEYSHPDQYILSSLCPYSCSIVDFALRIGGILDPEFLIQCKITDKKLKKQIDGLKQIPLQFEPLPSTFDYQEELFLDMGIPDKKNFYNSWEFKQYNSWLHDEYQWNIMDILNDDLII</sequence>
<evidence type="ECO:0000313" key="6">
    <source>
        <dbReference type="EMBL" id="CAF0900806.1"/>
    </source>
</evidence>
<dbReference type="EMBL" id="CAJNOO010000311">
    <property type="protein sequence ID" value="CAF0900806.1"/>
    <property type="molecule type" value="Genomic_DNA"/>
</dbReference>
<evidence type="ECO:0000313" key="1">
    <source>
        <dbReference type="EMBL" id="CAF0804618.1"/>
    </source>
</evidence>
<evidence type="ECO:0000313" key="3">
    <source>
        <dbReference type="EMBL" id="CAF0882599.1"/>
    </source>
</evidence>
<dbReference type="Proteomes" id="UP000663889">
    <property type="component" value="Unassembled WGS sequence"/>
</dbReference>
<evidence type="ECO:0000313" key="4">
    <source>
        <dbReference type="EMBL" id="CAF0883556.1"/>
    </source>
</evidence>
<gene>
    <name evidence="8" type="ORF">FNK824_LOCUS10130</name>
    <name evidence="9" type="ORF">JBS370_LOCUS13792</name>
    <name evidence="3" type="ORF">JXQ802_LOCUS8231</name>
    <name evidence="4" type="ORF">JXQ802_LOCUS8278</name>
    <name evidence="7" type="ORF">OTI717_LOCUS7970</name>
    <name evidence="5" type="ORF">PYM288_LOCUS9421</name>
    <name evidence="6" type="ORF">RFH988_LOCUS8972</name>
    <name evidence="2" type="ORF">SEV965_LOCUS4532</name>
    <name evidence="1" type="ORF">ZHD862_LOCUS2595</name>
</gene>
<proteinExistence type="predicted"/>
<name>A0A813T4J5_9BILA</name>
<dbReference type="Proteomes" id="UP000663823">
    <property type="component" value="Unassembled WGS sequence"/>
</dbReference>
<dbReference type="EMBL" id="CAJNOT010000052">
    <property type="protein sequence ID" value="CAF0804618.1"/>
    <property type="molecule type" value="Genomic_DNA"/>
</dbReference>
<dbReference type="EMBL" id="CAJOAX010000618">
    <property type="protein sequence ID" value="CAF3624251.1"/>
    <property type="molecule type" value="Genomic_DNA"/>
</dbReference>
<dbReference type="Proteomes" id="UP000663882">
    <property type="component" value="Unassembled WGS sequence"/>
</dbReference>
<dbReference type="EMBL" id="CAJNOL010000145">
    <property type="protein sequence ID" value="CAF0883556.1"/>
    <property type="molecule type" value="Genomic_DNA"/>
</dbReference>
<evidence type="ECO:0000313" key="2">
    <source>
        <dbReference type="EMBL" id="CAF0879281.1"/>
    </source>
</evidence>
<protein>
    <submittedName>
        <fullName evidence="1">Uncharacterized protein</fullName>
    </submittedName>
</protein>
<evidence type="ECO:0000313" key="10">
    <source>
        <dbReference type="Proteomes" id="UP000663864"/>
    </source>
</evidence>
<evidence type="ECO:0000313" key="11">
    <source>
        <dbReference type="Proteomes" id="UP000663870"/>
    </source>
</evidence>
<dbReference type="Proteomes" id="UP000663836">
    <property type="component" value="Unassembled WGS sequence"/>
</dbReference>
<evidence type="ECO:0000313" key="5">
    <source>
        <dbReference type="EMBL" id="CAF0898927.1"/>
    </source>
</evidence>
<evidence type="ECO:0000313" key="8">
    <source>
        <dbReference type="EMBL" id="CAF3715687.1"/>
    </source>
</evidence>
<dbReference type="EMBL" id="CAJNOL010000144">
    <property type="protein sequence ID" value="CAF0882599.1"/>
    <property type="molecule type" value="Genomic_DNA"/>
</dbReference>
<evidence type="ECO:0000313" key="7">
    <source>
        <dbReference type="EMBL" id="CAF3624251.1"/>
    </source>
</evidence>
<dbReference type="Proteomes" id="UP000663864">
    <property type="component" value="Unassembled WGS sequence"/>
</dbReference>
<dbReference type="AlphaFoldDB" id="A0A813T4J5"/>
<evidence type="ECO:0000313" key="9">
    <source>
        <dbReference type="EMBL" id="CAF3772993.1"/>
    </source>
</evidence>
<accession>A0A813T4J5</accession>
<dbReference type="Proteomes" id="UP000663854">
    <property type="component" value="Unassembled WGS sequence"/>
</dbReference>
<reference evidence="1" key="1">
    <citation type="submission" date="2021-02" db="EMBL/GenBank/DDBJ databases">
        <authorList>
            <person name="Nowell W R."/>
        </authorList>
    </citation>
    <scope>NUCLEOTIDE SEQUENCE</scope>
</reference>
<dbReference type="Proteomes" id="UP000663874">
    <property type="component" value="Unassembled WGS sequence"/>
</dbReference>
<dbReference type="EMBL" id="CAJOBD010001206">
    <property type="protein sequence ID" value="CAF3772993.1"/>
    <property type="molecule type" value="Genomic_DNA"/>
</dbReference>
<dbReference type="EMBL" id="CAJOBE010001114">
    <property type="protein sequence ID" value="CAF3715687.1"/>
    <property type="molecule type" value="Genomic_DNA"/>
</dbReference>
<dbReference type="OrthoDB" id="9975848at2759"/>
<organism evidence="1 10">
    <name type="scientific">Rotaria sordida</name>
    <dbReference type="NCBI Taxonomy" id="392033"/>
    <lineage>
        <taxon>Eukaryota</taxon>
        <taxon>Metazoa</taxon>
        <taxon>Spiralia</taxon>
        <taxon>Gnathifera</taxon>
        <taxon>Rotifera</taxon>
        <taxon>Eurotatoria</taxon>
        <taxon>Bdelloidea</taxon>
        <taxon>Philodinida</taxon>
        <taxon>Philodinidae</taxon>
        <taxon>Rotaria</taxon>
    </lineage>
</organism>
<dbReference type="EMBL" id="CAJNOU010000131">
    <property type="protein sequence ID" value="CAF0879281.1"/>
    <property type="molecule type" value="Genomic_DNA"/>
</dbReference>
<comment type="caution">
    <text evidence="1">The sequence shown here is derived from an EMBL/GenBank/DDBJ whole genome shotgun (WGS) entry which is preliminary data.</text>
</comment>